<dbReference type="Gene3D" id="1.10.8.60">
    <property type="match status" value="1"/>
</dbReference>
<accession>A0ABP0WBM8</accession>
<dbReference type="InterPro" id="IPR041569">
    <property type="entry name" value="AAA_lid_3"/>
</dbReference>
<dbReference type="Pfam" id="PF24347">
    <property type="entry name" value="FIGL1_N"/>
    <property type="match status" value="1"/>
</dbReference>
<dbReference type="InterPro" id="IPR003593">
    <property type="entry name" value="AAA+_ATPase"/>
</dbReference>
<dbReference type="InterPro" id="IPR050304">
    <property type="entry name" value="MT-severing_AAA_ATPase"/>
</dbReference>
<protein>
    <recommendedName>
        <fullName evidence="6">AAA+ ATPase domain-containing protein</fullName>
    </recommendedName>
</protein>
<dbReference type="InterPro" id="IPR003960">
    <property type="entry name" value="ATPase_AAA_CS"/>
</dbReference>
<comment type="similarity">
    <text evidence="1 4">Belongs to the AAA ATPase family.</text>
</comment>
<keyword evidence="3 4" id="KW-0067">ATP-binding</keyword>
<dbReference type="PROSITE" id="PS00674">
    <property type="entry name" value="AAA"/>
    <property type="match status" value="1"/>
</dbReference>
<dbReference type="InterPro" id="IPR003959">
    <property type="entry name" value="ATPase_AAA_core"/>
</dbReference>
<keyword evidence="8" id="KW-1185">Reference proteome</keyword>
<dbReference type="SMART" id="SM00382">
    <property type="entry name" value="AAA"/>
    <property type="match status" value="1"/>
</dbReference>
<evidence type="ECO:0000256" key="5">
    <source>
        <dbReference type="SAM" id="MobiDB-lite"/>
    </source>
</evidence>
<evidence type="ECO:0000256" key="3">
    <source>
        <dbReference type="ARBA" id="ARBA00022840"/>
    </source>
</evidence>
<dbReference type="Pfam" id="PF00004">
    <property type="entry name" value="AAA"/>
    <property type="match status" value="1"/>
</dbReference>
<evidence type="ECO:0000256" key="4">
    <source>
        <dbReference type="RuleBase" id="RU003651"/>
    </source>
</evidence>
<dbReference type="Pfam" id="PF17862">
    <property type="entry name" value="AAA_lid_3"/>
    <property type="match status" value="1"/>
</dbReference>
<dbReference type="Pfam" id="PF09336">
    <property type="entry name" value="Vps4_C"/>
    <property type="match status" value="1"/>
</dbReference>
<evidence type="ECO:0000259" key="6">
    <source>
        <dbReference type="SMART" id="SM00382"/>
    </source>
</evidence>
<proteinExistence type="inferred from homology"/>
<evidence type="ECO:0000256" key="2">
    <source>
        <dbReference type="ARBA" id="ARBA00022741"/>
    </source>
</evidence>
<feature type="compositionally biased region" description="Basic and acidic residues" evidence="5">
    <location>
        <begin position="237"/>
        <end position="250"/>
    </location>
</feature>
<reference evidence="7" key="1">
    <citation type="submission" date="2024-02" db="EMBL/GenBank/DDBJ databases">
        <authorList>
            <consortium name="ELIXIR-Norway"/>
            <consortium name="Elixir Norway"/>
        </authorList>
    </citation>
    <scope>NUCLEOTIDE SEQUENCE</scope>
</reference>
<dbReference type="PANTHER" id="PTHR23074:SF17">
    <property type="entry name" value="FIDGETIN-LIKE PROTEIN 1"/>
    <property type="match status" value="1"/>
</dbReference>
<gene>
    <name evidence="7" type="ORF">CSSPJE1EN1_LOCUS9711</name>
</gene>
<sequence>MGDSNLAKDVKQGATQQKVQRLNSLLFGVDLAFSKGDTQTALGLGLRLLGFLESECQTAEDVVYVEPIKRQVVQKLNAATLIDRSVTICNRRQALDQAGAPADFKFKHHRPVDIEKIKTSKYYSGPIQRAQLANLTVSAANHHGVCESKVEANLVKSGRSLMQSKITSLYGNGNQKPEPAQKGKNSLPSRYASGPYRPPQMEQKEPISLSSPEAGEKHNPYGYNRKRPRNPYYGTDKWSENPKPAPKEDTSSDDDAQETLPTSFVTARHKLIIDELKKNGVSSNSYQGNLSSSAPPRTGLVKSLGMPRRGVRGSFVPPVRGANGSSVVGAVGTPRTQGGADNCQEDSTRKCMELLAGPDGQLPDRLRNLEPKLLEHVSNEIMDQDPAVHWDDIAGLEHAKKCVTEMVIWPLLRPDIFQGCRAPGKGLLLFGPPGTGKTMIGKAIAGEAKATFFSISASSLTSKWIGEGEKLVRALFGVASCRQPAVIFVDEIDSLLSQRKAEGEHESSRRIKTQFLIEMEGCGSGSEQILLIGATNRPQELDEAARRRLSKRLYIPLPSAAARAWIVRNLLGKDGLLSLTDAEIESICTTTDGYSGSDMKNLVKEASMGPLREALMQGRDIGNISKDEMRPISVQDFMNALQQVRPSVSESELGLYQDWNRQFGSLAI</sequence>
<dbReference type="PANTHER" id="PTHR23074">
    <property type="entry name" value="AAA DOMAIN-CONTAINING"/>
    <property type="match status" value="1"/>
</dbReference>
<feature type="region of interest" description="Disordered" evidence="5">
    <location>
        <begin position="169"/>
        <end position="263"/>
    </location>
</feature>
<dbReference type="EMBL" id="OZ020111">
    <property type="protein sequence ID" value="CAK9264233.1"/>
    <property type="molecule type" value="Genomic_DNA"/>
</dbReference>
<dbReference type="InterPro" id="IPR015415">
    <property type="entry name" value="Spast_Vps4_C"/>
</dbReference>
<dbReference type="Proteomes" id="UP001497444">
    <property type="component" value="Chromosome 16"/>
</dbReference>
<organism evidence="7 8">
    <name type="scientific">Sphagnum jensenii</name>
    <dbReference type="NCBI Taxonomy" id="128206"/>
    <lineage>
        <taxon>Eukaryota</taxon>
        <taxon>Viridiplantae</taxon>
        <taxon>Streptophyta</taxon>
        <taxon>Embryophyta</taxon>
        <taxon>Bryophyta</taxon>
        <taxon>Sphagnophytina</taxon>
        <taxon>Sphagnopsida</taxon>
        <taxon>Sphagnales</taxon>
        <taxon>Sphagnaceae</taxon>
        <taxon>Sphagnum</taxon>
    </lineage>
</organism>
<keyword evidence="2 4" id="KW-0547">Nucleotide-binding</keyword>
<dbReference type="InterPro" id="IPR056224">
    <property type="entry name" value="FIGL1_N"/>
</dbReference>
<evidence type="ECO:0000313" key="8">
    <source>
        <dbReference type="Proteomes" id="UP001497444"/>
    </source>
</evidence>
<name>A0ABP0WBM8_9BRYO</name>
<evidence type="ECO:0000256" key="1">
    <source>
        <dbReference type="ARBA" id="ARBA00006914"/>
    </source>
</evidence>
<evidence type="ECO:0000313" key="7">
    <source>
        <dbReference type="EMBL" id="CAK9264233.1"/>
    </source>
</evidence>
<feature type="domain" description="AAA+ ATPase" evidence="6">
    <location>
        <begin position="423"/>
        <end position="559"/>
    </location>
</feature>
<dbReference type="Gene3D" id="3.40.50.300">
    <property type="entry name" value="P-loop containing nucleotide triphosphate hydrolases"/>
    <property type="match status" value="1"/>
</dbReference>
<dbReference type="SUPFAM" id="SSF52540">
    <property type="entry name" value="P-loop containing nucleoside triphosphate hydrolases"/>
    <property type="match status" value="1"/>
</dbReference>
<dbReference type="InterPro" id="IPR027417">
    <property type="entry name" value="P-loop_NTPase"/>
</dbReference>